<keyword evidence="4" id="KW-1185">Reference proteome</keyword>
<comment type="caution">
    <text evidence="3">The sequence shown here is derived from an EMBL/GenBank/DDBJ whole genome shotgun (WGS) entry which is preliminary data.</text>
</comment>
<evidence type="ECO:0000313" key="4">
    <source>
        <dbReference type="Proteomes" id="UP000622552"/>
    </source>
</evidence>
<dbReference type="EMBL" id="JADOUF010000001">
    <property type="protein sequence ID" value="MBG6137027.1"/>
    <property type="molecule type" value="Genomic_DNA"/>
</dbReference>
<dbReference type="Gene3D" id="3.40.190.10">
    <property type="entry name" value="Periplasmic binding protein-like II"/>
    <property type="match status" value="2"/>
</dbReference>
<dbReference type="AlphaFoldDB" id="A0A8J7KWW6"/>
<feature type="chain" id="PRO_5039063720" evidence="2">
    <location>
        <begin position="23"/>
        <end position="371"/>
    </location>
</feature>
<dbReference type="GO" id="GO:0015888">
    <property type="term" value="P:thiamine transport"/>
    <property type="evidence" value="ECO:0007669"/>
    <property type="project" value="TreeGrafter"/>
</dbReference>
<keyword evidence="1 2" id="KW-0732">Signal</keyword>
<evidence type="ECO:0000313" key="3">
    <source>
        <dbReference type="EMBL" id="MBG6137027.1"/>
    </source>
</evidence>
<dbReference type="GO" id="GO:0030288">
    <property type="term" value="C:outer membrane-bounded periplasmic space"/>
    <property type="evidence" value="ECO:0007669"/>
    <property type="project" value="TreeGrafter"/>
</dbReference>
<sequence length="371" mass="39654">MRWTRRKLIVGIATATLVLATACGAPSAPRPTARNATSATELGGMDALVAAAKKERELTVIALPPDWANYGEMISRFEKKYGIRVVSAQPDYTSQDEINAARGLNGTNRAPDVFDLGVPVALANTGLFAPYKVATWRDIPEQLKEPQGLWFSDYGGYMSIGYDAGRVPAPATLQDLLKPAYRGKVSINGNPTEAGSPFNAVMAVALGTGGSADDIGPGVDFFAQLKRNGNLLSGEPNKTSIDSGKTPVIIDWDYLNTATAARLKGVLDWRVTLPANAVLGSYYVQAVNKEAPHPAAARLWEEFLFSDEGQNIWLKGLARPVRADAMRAAGTLDPAADANLPKVVGTPVFLSPAQTDAAKKYLTEHWRASVG</sequence>
<dbReference type="PROSITE" id="PS51318">
    <property type="entry name" value="TAT"/>
    <property type="match status" value="1"/>
</dbReference>
<evidence type="ECO:0000256" key="2">
    <source>
        <dbReference type="SAM" id="SignalP"/>
    </source>
</evidence>
<proteinExistence type="predicted"/>
<dbReference type="SUPFAM" id="SSF53850">
    <property type="entry name" value="Periplasmic binding protein-like II"/>
    <property type="match status" value="1"/>
</dbReference>
<organism evidence="3 4">
    <name type="scientific">Longispora fulva</name>
    <dbReference type="NCBI Taxonomy" id="619741"/>
    <lineage>
        <taxon>Bacteria</taxon>
        <taxon>Bacillati</taxon>
        <taxon>Actinomycetota</taxon>
        <taxon>Actinomycetes</taxon>
        <taxon>Micromonosporales</taxon>
        <taxon>Micromonosporaceae</taxon>
        <taxon>Longispora</taxon>
    </lineage>
</organism>
<name>A0A8J7KWW6_9ACTN</name>
<dbReference type="PROSITE" id="PS51257">
    <property type="entry name" value="PROKAR_LIPOPROTEIN"/>
    <property type="match status" value="1"/>
</dbReference>
<feature type="signal peptide" evidence="2">
    <location>
        <begin position="1"/>
        <end position="22"/>
    </location>
</feature>
<dbReference type="InterPro" id="IPR006311">
    <property type="entry name" value="TAT_signal"/>
</dbReference>
<dbReference type="Pfam" id="PF13343">
    <property type="entry name" value="SBP_bac_6"/>
    <property type="match status" value="1"/>
</dbReference>
<accession>A0A8J7KWW6</accession>
<dbReference type="GO" id="GO:0030976">
    <property type="term" value="F:thiamine pyrophosphate binding"/>
    <property type="evidence" value="ECO:0007669"/>
    <property type="project" value="TreeGrafter"/>
</dbReference>
<dbReference type="PANTHER" id="PTHR30006">
    <property type="entry name" value="THIAMINE-BINDING PERIPLASMIC PROTEIN-RELATED"/>
    <property type="match status" value="1"/>
</dbReference>
<protein>
    <submittedName>
        <fullName evidence="3">Putative spermidine/putrescine transport system substrate-binding protein</fullName>
    </submittedName>
</protein>
<reference evidence="3" key="1">
    <citation type="submission" date="2020-11" db="EMBL/GenBank/DDBJ databases">
        <title>Sequencing the genomes of 1000 actinobacteria strains.</title>
        <authorList>
            <person name="Klenk H.-P."/>
        </authorList>
    </citation>
    <scope>NUCLEOTIDE SEQUENCE</scope>
    <source>
        <strain evidence="3">DSM 45356</strain>
    </source>
</reference>
<evidence type="ECO:0000256" key="1">
    <source>
        <dbReference type="ARBA" id="ARBA00022729"/>
    </source>
</evidence>
<dbReference type="PANTHER" id="PTHR30006:SF2">
    <property type="entry name" value="ABC TRANSPORTER SUBSTRATE-BINDING PROTEIN"/>
    <property type="match status" value="1"/>
</dbReference>
<dbReference type="RefSeq" id="WP_233473110.1">
    <property type="nucleotide sequence ID" value="NZ_BONS01000022.1"/>
</dbReference>
<dbReference type="GO" id="GO:0030975">
    <property type="term" value="F:thiamine binding"/>
    <property type="evidence" value="ECO:0007669"/>
    <property type="project" value="TreeGrafter"/>
</dbReference>
<dbReference type="Proteomes" id="UP000622552">
    <property type="component" value="Unassembled WGS sequence"/>
</dbReference>
<gene>
    <name evidence="3" type="ORF">IW245_003221</name>
</gene>